<dbReference type="Proteomes" id="UP001153678">
    <property type="component" value="Unassembled WGS sequence"/>
</dbReference>
<evidence type="ECO:0000313" key="1">
    <source>
        <dbReference type="EMBL" id="CAI2189646.1"/>
    </source>
</evidence>
<dbReference type="AlphaFoldDB" id="A0A9W4T1Y6"/>
<evidence type="ECO:0000313" key="2">
    <source>
        <dbReference type="Proteomes" id="UP001153678"/>
    </source>
</evidence>
<organism evidence="1 2">
    <name type="scientific">Funneliformis geosporum</name>
    <dbReference type="NCBI Taxonomy" id="1117311"/>
    <lineage>
        <taxon>Eukaryota</taxon>
        <taxon>Fungi</taxon>
        <taxon>Fungi incertae sedis</taxon>
        <taxon>Mucoromycota</taxon>
        <taxon>Glomeromycotina</taxon>
        <taxon>Glomeromycetes</taxon>
        <taxon>Glomerales</taxon>
        <taxon>Glomeraceae</taxon>
        <taxon>Funneliformis</taxon>
    </lineage>
</organism>
<name>A0A9W4T1Y6_9GLOM</name>
<proteinExistence type="predicted"/>
<feature type="non-terminal residue" evidence="1">
    <location>
        <position position="189"/>
    </location>
</feature>
<dbReference type="EMBL" id="CAMKVN010005950">
    <property type="protein sequence ID" value="CAI2189646.1"/>
    <property type="molecule type" value="Genomic_DNA"/>
</dbReference>
<keyword evidence="2" id="KW-1185">Reference proteome</keyword>
<sequence length="189" mass="21923">FSKSDNLNINDSVHSNDNLSESIVYPAKRLKGTKSWVWHYIQKGIHREQSKCLVNTSDGLIFNNVQELQQLLTQLLHDTIISISPNFELQQALLTIEEIPYPHTGLNIAEKLVKTFDHWGLKEPHTIQLSVKKDLGKIDKLLLQISKPNNFLIQKDKHREQLHKMQEIYNTEVIEPISFNNTDFDNDLN</sequence>
<comment type="caution">
    <text evidence="1">The sequence shown here is derived from an EMBL/GenBank/DDBJ whole genome shotgun (WGS) entry which is preliminary data.</text>
</comment>
<gene>
    <name evidence="1" type="ORF">FWILDA_LOCUS14183</name>
</gene>
<protein>
    <submittedName>
        <fullName evidence="1">12383_t:CDS:1</fullName>
    </submittedName>
</protein>
<accession>A0A9W4T1Y6</accession>
<reference evidence="1" key="1">
    <citation type="submission" date="2022-08" db="EMBL/GenBank/DDBJ databases">
        <authorList>
            <person name="Kallberg Y."/>
            <person name="Tangrot J."/>
            <person name="Rosling A."/>
        </authorList>
    </citation>
    <scope>NUCLEOTIDE SEQUENCE</scope>
    <source>
        <strain evidence="1">Wild A</strain>
    </source>
</reference>